<reference evidence="9" key="1">
    <citation type="submission" date="2014-02" db="EMBL/GenBank/DDBJ databases">
        <title>Complete genome sequence and comparative genomic analysis of the nitrogen-fixing bacterium Leptospirillum ferriphilum YSK.</title>
        <authorList>
            <person name="Guo X."/>
            <person name="Yin H."/>
            <person name="Liang Y."/>
            <person name="Hu Q."/>
            <person name="Ma L."/>
            <person name="Xiao Y."/>
            <person name="Zhang X."/>
            <person name="Qiu G."/>
            <person name="Liu X."/>
        </authorList>
    </citation>
    <scope>NUCLEOTIDE SEQUENCE [LARGE SCALE GENOMIC DNA]</scope>
    <source>
        <strain evidence="9">YSK</strain>
    </source>
</reference>
<dbReference type="InterPro" id="IPR005648">
    <property type="entry name" value="FlgD"/>
</dbReference>
<dbReference type="KEGG" id="lfp:Y981_01295"/>
<dbReference type="EMBL" id="CP007243">
    <property type="protein sequence ID" value="AIA29947.1"/>
    <property type="molecule type" value="Genomic_DNA"/>
</dbReference>
<evidence type="ECO:0000313" key="8">
    <source>
        <dbReference type="EMBL" id="AIA29947.1"/>
    </source>
</evidence>
<sequence>MIVQSDKNTLDHIRKESEKRLGPRVAPPPRQKLGMGDFLHLMISQLQYQDPLHPLNNTRFAAQLAQFSQLDQLTHLNRGVGTIAHDGADANKMMMVGFLGQRVTMKGNAFRLAPSGNVSLTYRQTGASQSGHLRIFDGQNHLVRTIALKPMEPGSHTLEWDGVTDQGVRAPKGSYSFEIDAMDGRHRPVAATPVETGTVTGILFEKGQPVLEVDGKPVAFGDISHVGEPRASASSSTGGHRPNRKTAAEGAPTGGESSAREHGPIRKLPPTVTRRI</sequence>
<evidence type="ECO:0000256" key="1">
    <source>
        <dbReference type="ARBA" id="ARBA00010577"/>
    </source>
</evidence>
<evidence type="ECO:0000256" key="4">
    <source>
        <dbReference type="ARBA" id="ARBA00024746"/>
    </source>
</evidence>
<gene>
    <name evidence="8" type="ORF">Y981_01295</name>
</gene>
<feature type="domain" description="FlgD/Vpr Ig-like" evidence="7">
    <location>
        <begin position="108"/>
        <end position="183"/>
    </location>
</feature>
<comment type="similarity">
    <text evidence="1 5">Belongs to the FlgD family.</text>
</comment>
<dbReference type="AlphaFoldDB" id="A0A059XXI8"/>
<dbReference type="OrthoDB" id="9785233at2"/>
<dbReference type="Gene3D" id="2.60.40.4070">
    <property type="match status" value="1"/>
</dbReference>
<dbReference type="InterPro" id="IPR025965">
    <property type="entry name" value="FlgD/Vpr_Ig-like"/>
</dbReference>
<protein>
    <recommendedName>
        <fullName evidence="2 5">Basal-body rod modification protein FlgD</fullName>
    </recommendedName>
</protein>
<comment type="function">
    <text evidence="4 5">Required for flagellar hook formation. May act as a scaffolding protein.</text>
</comment>
<proteinExistence type="inferred from homology"/>
<dbReference type="GO" id="GO:0044781">
    <property type="term" value="P:bacterial-type flagellum organization"/>
    <property type="evidence" value="ECO:0007669"/>
    <property type="project" value="UniProtKB-UniRule"/>
</dbReference>
<dbReference type="HOGENOM" id="CLU_047535_0_1_0"/>
<feature type="compositionally biased region" description="Basic and acidic residues" evidence="6">
    <location>
        <begin position="8"/>
        <end position="21"/>
    </location>
</feature>
<dbReference type="Pfam" id="PF13860">
    <property type="entry name" value="FlgD_ig"/>
    <property type="match status" value="1"/>
</dbReference>
<evidence type="ECO:0000256" key="6">
    <source>
        <dbReference type="SAM" id="MobiDB-lite"/>
    </source>
</evidence>
<reference evidence="8 9" key="2">
    <citation type="journal article" date="2015" name="Biomed. Res. Int.">
        <title>Effects of Arsenite Resistance on the Growth and Functional Gene Expression of Leptospirillum ferriphilum and Acidithiobacillus thiooxidans in Pure Culture and Coculture.</title>
        <authorList>
            <person name="Jiang H."/>
            <person name="Liang Y."/>
            <person name="Yin H."/>
            <person name="Xiao Y."/>
            <person name="Guo X."/>
            <person name="Xu Y."/>
            <person name="Hu Q."/>
            <person name="Liu H."/>
            <person name="Liu X."/>
        </authorList>
    </citation>
    <scope>NUCLEOTIDE SEQUENCE [LARGE SCALE GENOMIC DNA]</scope>
    <source>
        <strain evidence="8 9">YSK</strain>
    </source>
</reference>
<organism evidence="8 9">
    <name type="scientific">Leptospirillum ferriphilum YSK</name>
    <dbReference type="NCBI Taxonomy" id="1441628"/>
    <lineage>
        <taxon>Bacteria</taxon>
        <taxon>Pseudomonadati</taxon>
        <taxon>Nitrospirota</taxon>
        <taxon>Nitrospiria</taxon>
        <taxon>Nitrospirales</taxon>
        <taxon>Nitrospiraceae</taxon>
        <taxon>Leptospirillum</taxon>
    </lineage>
</organism>
<feature type="region of interest" description="Disordered" evidence="6">
    <location>
        <begin position="222"/>
        <end position="276"/>
    </location>
</feature>
<evidence type="ECO:0000256" key="2">
    <source>
        <dbReference type="ARBA" id="ARBA00016013"/>
    </source>
</evidence>
<evidence type="ECO:0000256" key="3">
    <source>
        <dbReference type="ARBA" id="ARBA00022795"/>
    </source>
</evidence>
<dbReference type="Gene3D" id="2.30.30.910">
    <property type="match status" value="1"/>
</dbReference>
<keyword evidence="9" id="KW-1185">Reference proteome</keyword>
<accession>A0A059XXI8</accession>
<dbReference type="RefSeq" id="WP_038504343.1">
    <property type="nucleotide sequence ID" value="NZ_CP007243.1"/>
</dbReference>
<dbReference type="Pfam" id="PF03963">
    <property type="entry name" value="FlgD"/>
    <property type="match status" value="1"/>
</dbReference>
<keyword evidence="8" id="KW-0966">Cell projection</keyword>
<feature type="region of interest" description="Disordered" evidence="6">
    <location>
        <begin position="1"/>
        <end position="30"/>
    </location>
</feature>
<evidence type="ECO:0000256" key="5">
    <source>
        <dbReference type="RuleBase" id="RU362076"/>
    </source>
</evidence>
<evidence type="ECO:0000259" key="7">
    <source>
        <dbReference type="Pfam" id="PF13860"/>
    </source>
</evidence>
<keyword evidence="8" id="KW-0282">Flagellum</keyword>
<evidence type="ECO:0000313" key="9">
    <source>
        <dbReference type="Proteomes" id="UP000027059"/>
    </source>
</evidence>
<dbReference type="Proteomes" id="UP000027059">
    <property type="component" value="Chromosome"/>
</dbReference>
<name>A0A059XXI8_9BACT</name>
<keyword evidence="3 5" id="KW-1005">Bacterial flagellum biogenesis</keyword>
<keyword evidence="8" id="KW-0969">Cilium</keyword>